<proteinExistence type="inferred from homology"/>
<evidence type="ECO:0000256" key="1">
    <source>
        <dbReference type="ARBA" id="ARBA00022603"/>
    </source>
</evidence>
<dbReference type="Gene3D" id="3.40.50.150">
    <property type="entry name" value="Vaccinia Virus protein VP39"/>
    <property type="match status" value="1"/>
</dbReference>
<gene>
    <name evidence="5" type="ORF">INT45_003860</name>
</gene>
<keyword evidence="2" id="KW-0808">Transferase</keyword>
<dbReference type="OrthoDB" id="10251242at2759"/>
<evidence type="ECO:0000256" key="2">
    <source>
        <dbReference type="ARBA" id="ARBA00022679"/>
    </source>
</evidence>
<evidence type="ECO:0008006" key="7">
    <source>
        <dbReference type="Google" id="ProtNLM"/>
    </source>
</evidence>
<dbReference type="EMBL" id="JAEPRB010000010">
    <property type="protein sequence ID" value="KAG2227130.1"/>
    <property type="molecule type" value="Genomic_DNA"/>
</dbReference>
<accession>A0A8H7SEI8</accession>
<reference evidence="5 6" key="1">
    <citation type="submission" date="2020-12" db="EMBL/GenBank/DDBJ databases">
        <title>Metabolic potential, ecology and presence of endohyphal bacteria is reflected in genomic diversity of Mucoromycotina.</title>
        <authorList>
            <person name="Muszewska A."/>
            <person name="Okrasinska A."/>
            <person name="Steczkiewicz K."/>
            <person name="Drgas O."/>
            <person name="Orlowska M."/>
            <person name="Perlinska-Lenart U."/>
            <person name="Aleksandrzak-Piekarczyk T."/>
            <person name="Szatraj K."/>
            <person name="Zielenkiewicz U."/>
            <person name="Pilsyk S."/>
            <person name="Malc E."/>
            <person name="Mieczkowski P."/>
            <person name="Kruszewska J.S."/>
            <person name="Biernat P."/>
            <person name="Pawlowska J."/>
        </authorList>
    </citation>
    <scope>NUCLEOTIDE SEQUENCE [LARGE SCALE GENOMIC DNA]</scope>
    <source>
        <strain evidence="5 6">CBS 142.35</strain>
    </source>
</reference>
<keyword evidence="6" id="KW-1185">Reference proteome</keyword>
<evidence type="ECO:0000256" key="3">
    <source>
        <dbReference type="ARBA" id="ARBA00022691"/>
    </source>
</evidence>
<keyword evidence="3" id="KW-0949">S-adenosyl-L-methionine</keyword>
<evidence type="ECO:0000313" key="5">
    <source>
        <dbReference type="EMBL" id="KAG2227130.1"/>
    </source>
</evidence>
<dbReference type="PANTHER" id="PTHR10509">
    <property type="entry name" value="O-METHYLTRANSFERASE-RELATED"/>
    <property type="match status" value="1"/>
</dbReference>
<dbReference type="GO" id="GO:0008757">
    <property type="term" value="F:S-adenosylmethionine-dependent methyltransferase activity"/>
    <property type="evidence" value="ECO:0007669"/>
    <property type="project" value="TreeGrafter"/>
</dbReference>
<protein>
    <recommendedName>
        <fullName evidence="7">Caffeoyl-CoA O-methyltransferase</fullName>
    </recommendedName>
</protein>
<evidence type="ECO:0000256" key="4">
    <source>
        <dbReference type="ARBA" id="ARBA00023453"/>
    </source>
</evidence>
<dbReference type="GO" id="GO:0032259">
    <property type="term" value="P:methylation"/>
    <property type="evidence" value="ECO:0007669"/>
    <property type="project" value="UniProtKB-KW"/>
</dbReference>
<dbReference type="Pfam" id="PF01596">
    <property type="entry name" value="Methyltransf_3"/>
    <property type="match status" value="1"/>
</dbReference>
<organism evidence="5 6">
    <name type="scientific">Circinella minor</name>
    <dbReference type="NCBI Taxonomy" id="1195481"/>
    <lineage>
        <taxon>Eukaryota</taxon>
        <taxon>Fungi</taxon>
        <taxon>Fungi incertae sedis</taxon>
        <taxon>Mucoromycota</taxon>
        <taxon>Mucoromycotina</taxon>
        <taxon>Mucoromycetes</taxon>
        <taxon>Mucorales</taxon>
        <taxon>Lichtheimiaceae</taxon>
        <taxon>Circinella</taxon>
    </lineage>
</organism>
<dbReference type="InterPro" id="IPR002935">
    <property type="entry name" value="SAM_O-MeTrfase"/>
</dbReference>
<name>A0A8H7SEI8_9FUNG</name>
<dbReference type="PROSITE" id="PS51682">
    <property type="entry name" value="SAM_OMT_I"/>
    <property type="match status" value="1"/>
</dbReference>
<dbReference type="CDD" id="cd02440">
    <property type="entry name" value="AdoMet_MTases"/>
    <property type="match status" value="1"/>
</dbReference>
<dbReference type="SUPFAM" id="SSF53335">
    <property type="entry name" value="S-adenosyl-L-methionine-dependent methyltransferases"/>
    <property type="match status" value="1"/>
</dbReference>
<dbReference type="InterPro" id="IPR029063">
    <property type="entry name" value="SAM-dependent_MTases_sf"/>
</dbReference>
<dbReference type="AlphaFoldDB" id="A0A8H7SEI8"/>
<dbReference type="GO" id="GO:0008171">
    <property type="term" value="F:O-methyltransferase activity"/>
    <property type="evidence" value="ECO:0007669"/>
    <property type="project" value="InterPro"/>
</dbReference>
<dbReference type="PANTHER" id="PTHR10509:SF14">
    <property type="entry name" value="CAFFEOYL-COA O-METHYLTRANSFERASE 3-RELATED"/>
    <property type="match status" value="1"/>
</dbReference>
<dbReference type="Proteomes" id="UP000646827">
    <property type="component" value="Unassembled WGS sequence"/>
</dbReference>
<evidence type="ECO:0000313" key="6">
    <source>
        <dbReference type="Proteomes" id="UP000646827"/>
    </source>
</evidence>
<comment type="similarity">
    <text evidence="4">Belongs to the class I-like SAM-binding methyltransferase superfamily. Cation-dependent O-methyltransferase family.</text>
</comment>
<dbReference type="InterPro" id="IPR050362">
    <property type="entry name" value="Cation-dep_OMT"/>
</dbReference>
<keyword evidence="1" id="KW-0489">Methyltransferase</keyword>
<comment type="caution">
    <text evidence="5">The sequence shown here is derived from an EMBL/GenBank/DDBJ whole genome shotgun (WGS) entry which is preliminary data.</text>
</comment>
<sequence length="278" mass="31904">MNKLLRNSKLLSPRRSLFPFPFIVTRCHSTDLLENSISNKDNRLRLYEEKYSADMSTPFSPSVKAAMDDLAKQTREQFGNAHMMIPETQGKMLHQLVQLFSVSRILEIGTFTGFSTLAMASALNDKNNKLISLERDPKPQALAKEYIKRLGFEDRVDLRLGSAMESLSTLVEEMPQKQYDLIFIDADKKGYVPYYDFVMDNKLLSDRGIIIADNVLFFGQVHRIAGYEEKSIDEVSKNIRKKAKYAHEFNQHVLNDTRVQVMVLPLFDGVSIITKKRV</sequence>